<comment type="caution">
    <text evidence="1">The sequence shown here is derived from an EMBL/GenBank/DDBJ whole genome shotgun (WGS) entry which is preliminary data.</text>
</comment>
<name>A0A848RMX8_9FIRM</name>
<dbReference type="Proteomes" id="UP000568273">
    <property type="component" value="Unassembled WGS sequence"/>
</dbReference>
<dbReference type="EMBL" id="JABDSR010000010">
    <property type="protein sequence ID" value="NMW85632.1"/>
    <property type="molecule type" value="Genomic_DNA"/>
</dbReference>
<protein>
    <submittedName>
        <fullName evidence="1">Uncharacterized protein</fullName>
    </submittedName>
</protein>
<evidence type="ECO:0000313" key="2">
    <source>
        <dbReference type="Proteomes" id="UP000568273"/>
    </source>
</evidence>
<organism evidence="1 2">
    <name type="scientific">Peptoniphilus faecalis</name>
    <dbReference type="NCBI Taxonomy" id="2731255"/>
    <lineage>
        <taxon>Bacteria</taxon>
        <taxon>Bacillati</taxon>
        <taxon>Bacillota</taxon>
        <taxon>Tissierellia</taxon>
        <taxon>Tissierellales</taxon>
        <taxon>Peptoniphilaceae</taxon>
        <taxon>Peptoniphilus</taxon>
    </lineage>
</organism>
<sequence length="574" mass="68407">MNLKTRKIYEIAKKLFTEKTLAFKEFYNKKDFAPILENPYINMRTSDEIMAFLLFDFKEYEESANATIKNMLKELNCEVKDLESFIKILRESYVSLFRIEKKGDYFLFFDVLLDEYIEVENYTSIEFAEVDFGLCRIFGNDKRKVILHVTQLMVEEVFITFSNNLSNLFYHIEENYGPVTINKDFLKREFLNIISVFEVTFESMYNEILDSINAENDNEINYFEYLLDKFYEEDFLVLQNKDLFKKIFSNADTEFIIEFSINLFSKIYSNCLFEENKTFKDYDLDYKKIFEYLSESGEFLNRKELACSLDFLIIFYGKLLTMGRNVKNILKDLNEIKENIFYYLDLLKNSESGFYFDDDILPILLNNKKFVFGNKFLENFDSFLTFLDMNYVNKLKSGDLSPAMLKKFTESINLVPTKVVKTFKNTHFPLIELYFTFMVKKYLTFITREDAPEELYLTDYADNYQTFDDATKLSIWTESLTNKKFLKSSFGKNYDKYTSFVIDFLKKLNEKNCIKDEKFDEEESSLLSILEDLGLIESKKDFSEIKITNLGKDIFNYYNTEEVNYNNIIKVDFN</sequence>
<dbReference type="AlphaFoldDB" id="A0A848RMX8"/>
<accession>A0A848RMX8</accession>
<gene>
    <name evidence="1" type="ORF">HKO22_07780</name>
</gene>
<keyword evidence="2" id="KW-1185">Reference proteome</keyword>
<proteinExistence type="predicted"/>
<evidence type="ECO:0000313" key="1">
    <source>
        <dbReference type="EMBL" id="NMW85632.1"/>
    </source>
</evidence>
<reference evidence="1" key="1">
    <citation type="submission" date="2020-04" db="EMBL/GenBank/DDBJ databases">
        <title>Peptoniphilus sp. nov. isolated from swine feces.</title>
        <authorList>
            <person name="Ryu S.W."/>
        </authorList>
    </citation>
    <scope>NUCLEOTIDE SEQUENCE [LARGE SCALE GENOMIC DNA]</scope>
    <source>
        <strain evidence="1">AGMB00490</strain>
    </source>
</reference>
<dbReference type="RefSeq" id="WP_169969792.1">
    <property type="nucleotide sequence ID" value="NZ_JABDSR010000010.1"/>
</dbReference>